<proteinExistence type="predicted"/>
<dbReference type="EMBL" id="JAVDBT010000011">
    <property type="protein sequence ID" value="MDQ2067196.1"/>
    <property type="molecule type" value="Genomic_DNA"/>
</dbReference>
<organism evidence="2 3">
    <name type="scientific">Pseudogemmobacter lacusdianii</name>
    <dbReference type="NCBI Taxonomy" id="3069608"/>
    <lineage>
        <taxon>Bacteria</taxon>
        <taxon>Pseudomonadati</taxon>
        <taxon>Pseudomonadota</taxon>
        <taxon>Alphaproteobacteria</taxon>
        <taxon>Rhodobacterales</taxon>
        <taxon>Paracoccaceae</taxon>
        <taxon>Pseudogemmobacter</taxon>
    </lineage>
</organism>
<dbReference type="PROSITE" id="PS51318">
    <property type="entry name" value="TAT"/>
    <property type="match status" value="1"/>
</dbReference>
<accession>A0ABU0VZK9</accession>
<comment type="caution">
    <text evidence="2">The sequence shown here is derived from an EMBL/GenBank/DDBJ whole genome shotgun (WGS) entry which is preliminary data.</text>
</comment>
<keyword evidence="3" id="KW-1185">Reference proteome</keyword>
<evidence type="ECO:0000313" key="3">
    <source>
        <dbReference type="Proteomes" id="UP001239680"/>
    </source>
</evidence>
<dbReference type="RefSeq" id="WP_306680901.1">
    <property type="nucleotide sequence ID" value="NZ_JAVDBT010000011.1"/>
</dbReference>
<protein>
    <submittedName>
        <fullName evidence="2">Uncharacterized protein</fullName>
    </submittedName>
</protein>
<dbReference type="Proteomes" id="UP001239680">
    <property type="component" value="Unassembled WGS sequence"/>
</dbReference>
<gene>
    <name evidence="2" type="ORF">Q9295_12510</name>
</gene>
<name>A0ABU0VZK9_9RHOB</name>
<feature type="signal peptide" evidence="1">
    <location>
        <begin position="1"/>
        <end position="21"/>
    </location>
</feature>
<reference evidence="2 3" key="1">
    <citation type="submission" date="2023-08" db="EMBL/GenBank/DDBJ databases">
        <title>Characterization of two Paracoccaceae strains isolated from Phycosphere and proposal of Xinfangfangia lacusdiani sp. nov.</title>
        <authorList>
            <person name="Deng Y."/>
            <person name="Zhang Y.Q."/>
        </authorList>
    </citation>
    <scope>NUCLEOTIDE SEQUENCE [LARGE SCALE GENOMIC DNA]</scope>
    <source>
        <strain evidence="2 3">CPCC 101601</strain>
    </source>
</reference>
<dbReference type="InterPro" id="IPR006311">
    <property type="entry name" value="TAT_signal"/>
</dbReference>
<evidence type="ECO:0000256" key="1">
    <source>
        <dbReference type="SAM" id="SignalP"/>
    </source>
</evidence>
<keyword evidence="1" id="KW-0732">Signal</keyword>
<feature type="chain" id="PRO_5045212416" evidence="1">
    <location>
        <begin position="22"/>
        <end position="164"/>
    </location>
</feature>
<sequence length="164" mass="16939">MDASLTRRMLLAGAGAGAVLAAPVLAEGAAWLDAVAQRLASQGGSDPGQLALDLAGNIRVELYWSTDVPGFLADIAAVKARAPLAEAGYDPATGISRIDQQLADGRSSLTDHWMDHGWTLRRITITAGDPATAASGLDEFAGFRNRGGFGGPALLTPPFSPLQD</sequence>
<evidence type="ECO:0000313" key="2">
    <source>
        <dbReference type="EMBL" id="MDQ2067196.1"/>
    </source>
</evidence>